<feature type="compositionally biased region" description="Polar residues" evidence="1">
    <location>
        <begin position="32"/>
        <end position="47"/>
    </location>
</feature>
<gene>
    <name evidence="2" type="ORF">SNAT2548_LOCUS3777</name>
</gene>
<name>A0A812IFJ4_9DINO</name>
<organism evidence="2 3">
    <name type="scientific">Symbiodinium natans</name>
    <dbReference type="NCBI Taxonomy" id="878477"/>
    <lineage>
        <taxon>Eukaryota</taxon>
        <taxon>Sar</taxon>
        <taxon>Alveolata</taxon>
        <taxon>Dinophyceae</taxon>
        <taxon>Suessiales</taxon>
        <taxon>Symbiodiniaceae</taxon>
        <taxon>Symbiodinium</taxon>
    </lineage>
</organism>
<reference evidence="2" key="1">
    <citation type="submission" date="2021-02" db="EMBL/GenBank/DDBJ databases">
        <authorList>
            <person name="Dougan E. K."/>
            <person name="Rhodes N."/>
            <person name="Thang M."/>
            <person name="Chan C."/>
        </authorList>
    </citation>
    <scope>NUCLEOTIDE SEQUENCE</scope>
</reference>
<evidence type="ECO:0000256" key="1">
    <source>
        <dbReference type="SAM" id="MobiDB-lite"/>
    </source>
</evidence>
<evidence type="ECO:0000313" key="3">
    <source>
        <dbReference type="Proteomes" id="UP000604046"/>
    </source>
</evidence>
<dbReference type="EMBL" id="CAJNDS010000230">
    <property type="protein sequence ID" value="CAE7031328.1"/>
    <property type="molecule type" value="Genomic_DNA"/>
</dbReference>
<evidence type="ECO:0000313" key="2">
    <source>
        <dbReference type="EMBL" id="CAE7031328.1"/>
    </source>
</evidence>
<dbReference type="Proteomes" id="UP000604046">
    <property type="component" value="Unassembled WGS sequence"/>
</dbReference>
<dbReference type="AlphaFoldDB" id="A0A812IFJ4"/>
<accession>A0A812IFJ4</accession>
<proteinExistence type="predicted"/>
<feature type="compositionally biased region" description="Basic residues" evidence="1">
    <location>
        <begin position="9"/>
        <end position="20"/>
    </location>
</feature>
<feature type="region of interest" description="Disordered" evidence="1">
    <location>
        <begin position="1"/>
        <end position="63"/>
    </location>
</feature>
<sequence>MAAMQRGAAPKRRAAQRRAARVRDKGGAGKAQDSQDTTQAKENQEMNVQPAERRGFSGMTSSQ</sequence>
<keyword evidence="3" id="KW-1185">Reference proteome</keyword>
<comment type="caution">
    <text evidence="2">The sequence shown here is derived from an EMBL/GenBank/DDBJ whole genome shotgun (WGS) entry which is preliminary data.</text>
</comment>
<protein>
    <submittedName>
        <fullName evidence="2">Uncharacterized protein</fullName>
    </submittedName>
</protein>